<dbReference type="InterPro" id="IPR002347">
    <property type="entry name" value="SDR_fam"/>
</dbReference>
<keyword evidence="6" id="KW-1185">Reference proteome</keyword>
<feature type="domain" description="Ketoreductase" evidence="4">
    <location>
        <begin position="6"/>
        <end position="178"/>
    </location>
</feature>
<dbReference type="Proteomes" id="UP000663923">
    <property type="component" value="Chromosome"/>
</dbReference>
<comment type="similarity">
    <text evidence="1">Belongs to the short-chain dehydrogenases/reductases (SDR) family.</text>
</comment>
<dbReference type="PANTHER" id="PTHR24321:SF8">
    <property type="entry name" value="ESTRADIOL 17-BETA-DEHYDROGENASE 8-RELATED"/>
    <property type="match status" value="1"/>
</dbReference>
<dbReference type="Gene3D" id="3.40.50.720">
    <property type="entry name" value="NAD(P)-binding Rossmann-like Domain"/>
    <property type="match status" value="1"/>
</dbReference>
<evidence type="ECO:0000313" key="6">
    <source>
        <dbReference type="Proteomes" id="UP000663923"/>
    </source>
</evidence>
<evidence type="ECO:0000256" key="3">
    <source>
        <dbReference type="ARBA" id="ARBA00023027"/>
    </source>
</evidence>
<dbReference type="InterPro" id="IPR020904">
    <property type="entry name" value="Sc_DH/Rdtase_CS"/>
</dbReference>
<dbReference type="PANTHER" id="PTHR24321">
    <property type="entry name" value="DEHYDROGENASES, SHORT CHAIN"/>
    <property type="match status" value="1"/>
</dbReference>
<evidence type="ECO:0000259" key="4">
    <source>
        <dbReference type="SMART" id="SM00822"/>
    </source>
</evidence>
<dbReference type="SUPFAM" id="SSF51735">
    <property type="entry name" value="NAD(P)-binding Rossmann-fold domains"/>
    <property type="match status" value="1"/>
</dbReference>
<dbReference type="Pfam" id="PF13561">
    <property type="entry name" value="adh_short_C2"/>
    <property type="match status" value="1"/>
</dbReference>
<keyword evidence="2" id="KW-0560">Oxidoreductase</keyword>
<reference evidence="5 6" key="1">
    <citation type="submission" date="2021-03" db="EMBL/GenBank/DDBJ databases">
        <title>Complete genome of Parasphingorhabdus_sp.JHSY0214.</title>
        <authorList>
            <person name="Yoo J.H."/>
            <person name="Bae J.W."/>
        </authorList>
    </citation>
    <scope>NUCLEOTIDE SEQUENCE [LARGE SCALE GENOMIC DNA]</scope>
    <source>
        <strain evidence="5 6">JHSY0214</strain>
    </source>
</reference>
<keyword evidence="3" id="KW-0520">NAD</keyword>
<protein>
    <submittedName>
        <fullName evidence="5">SDR family oxidoreductase</fullName>
    </submittedName>
</protein>
<dbReference type="InterPro" id="IPR036291">
    <property type="entry name" value="NAD(P)-bd_dom_sf"/>
</dbReference>
<dbReference type="RefSeq" id="WP_207989614.1">
    <property type="nucleotide sequence ID" value="NZ_CP071794.1"/>
</dbReference>
<dbReference type="SMART" id="SM00822">
    <property type="entry name" value="PKS_KR"/>
    <property type="match status" value="1"/>
</dbReference>
<dbReference type="PRINTS" id="PR00081">
    <property type="entry name" value="GDHRDH"/>
</dbReference>
<evidence type="ECO:0000256" key="1">
    <source>
        <dbReference type="ARBA" id="ARBA00006484"/>
    </source>
</evidence>
<sequence>MKLEENIALVTGGAGGIGQAICAMMISEGAKAIVADRDLSAARGVAQNLGDQAIAVELNVASAPSWLNALSQIETRFPRLDILVNSAGVSGFGNIDQIDFEFWKRFQEVNSDSVFLSVKHCLPMLRKAKAASIINIGSTQGLQPNPNLPAYSASKGALRALTKSLALHFADNGDNIRCNAIHPGSTLTPMMEANLGKTEEERQRNYDLRIQAHPLGKVLGRIVLPEDIAKAALFLASNDAEFITGIDLPVDGGATAFC</sequence>
<evidence type="ECO:0000313" key="5">
    <source>
        <dbReference type="EMBL" id="QTD57273.1"/>
    </source>
</evidence>
<proteinExistence type="inferred from homology"/>
<dbReference type="EMBL" id="CP071794">
    <property type="protein sequence ID" value="QTD57273.1"/>
    <property type="molecule type" value="Genomic_DNA"/>
</dbReference>
<accession>A0ABX7T8P1</accession>
<organism evidence="5 6">
    <name type="scientific">Parasphingorhabdus cellanae</name>
    <dbReference type="NCBI Taxonomy" id="2806553"/>
    <lineage>
        <taxon>Bacteria</taxon>
        <taxon>Pseudomonadati</taxon>
        <taxon>Pseudomonadota</taxon>
        <taxon>Alphaproteobacteria</taxon>
        <taxon>Sphingomonadales</taxon>
        <taxon>Sphingomonadaceae</taxon>
        <taxon>Parasphingorhabdus</taxon>
    </lineage>
</organism>
<evidence type="ECO:0000256" key="2">
    <source>
        <dbReference type="ARBA" id="ARBA00023002"/>
    </source>
</evidence>
<dbReference type="PROSITE" id="PS00061">
    <property type="entry name" value="ADH_SHORT"/>
    <property type="match status" value="1"/>
</dbReference>
<gene>
    <name evidence="5" type="ORF">J4G78_06985</name>
</gene>
<dbReference type="InterPro" id="IPR057326">
    <property type="entry name" value="KR_dom"/>
</dbReference>
<dbReference type="PRINTS" id="PR00080">
    <property type="entry name" value="SDRFAMILY"/>
</dbReference>
<name>A0ABX7T8P1_9SPHN</name>